<dbReference type="InterPro" id="IPR036388">
    <property type="entry name" value="WH-like_DNA-bd_sf"/>
</dbReference>
<keyword evidence="2" id="KW-0805">Transcription regulation</keyword>
<dbReference type="Pfam" id="PF03466">
    <property type="entry name" value="LysR_substrate"/>
    <property type="match status" value="1"/>
</dbReference>
<evidence type="ECO:0000313" key="7">
    <source>
        <dbReference type="Proteomes" id="UP000709336"/>
    </source>
</evidence>
<comment type="similarity">
    <text evidence="1">Belongs to the LysR transcriptional regulatory family.</text>
</comment>
<name>A0ABX1R448_9ALTE</name>
<evidence type="ECO:0000313" key="6">
    <source>
        <dbReference type="EMBL" id="NMH61219.1"/>
    </source>
</evidence>
<keyword evidence="3" id="KW-0238">DNA-binding</keyword>
<keyword evidence="4" id="KW-0804">Transcription</keyword>
<dbReference type="Gene3D" id="3.40.190.290">
    <property type="match status" value="1"/>
</dbReference>
<reference evidence="6 7" key="1">
    <citation type="submission" date="2020-03" db="EMBL/GenBank/DDBJ databases">
        <title>Alteromonas ponticola sp. nov., isolated from seawater.</title>
        <authorList>
            <person name="Yoon J.-H."/>
            <person name="Kim Y.-O."/>
        </authorList>
    </citation>
    <scope>NUCLEOTIDE SEQUENCE [LARGE SCALE GENOMIC DNA]</scope>
    <source>
        <strain evidence="6 7">MYP5</strain>
    </source>
</reference>
<dbReference type="InterPro" id="IPR000847">
    <property type="entry name" value="LysR_HTH_N"/>
</dbReference>
<evidence type="ECO:0000259" key="5">
    <source>
        <dbReference type="PROSITE" id="PS50931"/>
    </source>
</evidence>
<protein>
    <submittedName>
        <fullName evidence="6">LysR family transcriptional regulator</fullName>
    </submittedName>
</protein>
<sequence>MPKATLEQWRMFKAVVDAGGFNQASTLVHKSQSSVHHAVNKLEEALGVALFDNDGRRIKLTEEGKLLLSRATWLLEEAKKLESVAHGLQHGVESQLRIAVDLIFPANILHKVLDTVSSKYPYLRIELIESVLSGANALLNSGQVDLAICPFPHPDGFTEELCGINFVAVASPGHVLIQQGKALTTKDLKTHRQIVIRDSSAERKTDSGWLGAEQRWTVSHISTSVEMIKSGFGFAWLPEKLIEKHLSEGSLVKLPLKQGSHRHASLYLCFEDGEQLGPAAREFIGTLRYELMQLQDTQKQTLDA</sequence>
<dbReference type="PROSITE" id="PS50931">
    <property type="entry name" value="HTH_LYSR"/>
    <property type="match status" value="1"/>
</dbReference>
<dbReference type="EMBL" id="JAATNW010000007">
    <property type="protein sequence ID" value="NMH61219.1"/>
    <property type="molecule type" value="Genomic_DNA"/>
</dbReference>
<evidence type="ECO:0000256" key="4">
    <source>
        <dbReference type="ARBA" id="ARBA00023163"/>
    </source>
</evidence>
<comment type="caution">
    <text evidence="6">The sequence shown here is derived from an EMBL/GenBank/DDBJ whole genome shotgun (WGS) entry which is preliminary data.</text>
</comment>
<proteinExistence type="inferred from homology"/>
<dbReference type="PANTHER" id="PTHR30126:SF88">
    <property type="entry name" value="TRANSCRIPTIONAL REGULATOR-RELATED"/>
    <property type="match status" value="1"/>
</dbReference>
<evidence type="ECO:0000256" key="1">
    <source>
        <dbReference type="ARBA" id="ARBA00009437"/>
    </source>
</evidence>
<dbReference type="PANTHER" id="PTHR30126">
    <property type="entry name" value="HTH-TYPE TRANSCRIPTIONAL REGULATOR"/>
    <property type="match status" value="1"/>
</dbReference>
<evidence type="ECO:0000256" key="3">
    <source>
        <dbReference type="ARBA" id="ARBA00023125"/>
    </source>
</evidence>
<accession>A0ABX1R448</accession>
<dbReference type="RefSeq" id="WP_169211768.1">
    <property type="nucleotide sequence ID" value="NZ_JAATNW010000007.1"/>
</dbReference>
<dbReference type="InterPro" id="IPR036390">
    <property type="entry name" value="WH_DNA-bd_sf"/>
</dbReference>
<dbReference type="InterPro" id="IPR005119">
    <property type="entry name" value="LysR_subst-bd"/>
</dbReference>
<dbReference type="SUPFAM" id="SSF46785">
    <property type="entry name" value="Winged helix' DNA-binding domain"/>
    <property type="match status" value="1"/>
</dbReference>
<dbReference type="SUPFAM" id="SSF53850">
    <property type="entry name" value="Periplasmic binding protein-like II"/>
    <property type="match status" value="1"/>
</dbReference>
<keyword evidence="7" id="KW-1185">Reference proteome</keyword>
<dbReference type="Proteomes" id="UP000709336">
    <property type="component" value="Unassembled WGS sequence"/>
</dbReference>
<gene>
    <name evidence="6" type="ORF">HCJ96_14400</name>
</gene>
<feature type="domain" description="HTH lysR-type" evidence="5">
    <location>
        <begin position="1"/>
        <end position="61"/>
    </location>
</feature>
<organism evidence="6 7">
    <name type="scientific">Alteromonas ponticola</name>
    <dbReference type="NCBI Taxonomy" id="2720613"/>
    <lineage>
        <taxon>Bacteria</taxon>
        <taxon>Pseudomonadati</taxon>
        <taxon>Pseudomonadota</taxon>
        <taxon>Gammaproteobacteria</taxon>
        <taxon>Alteromonadales</taxon>
        <taxon>Alteromonadaceae</taxon>
        <taxon>Alteromonas/Salinimonas group</taxon>
        <taxon>Alteromonas</taxon>
    </lineage>
</organism>
<dbReference type="Pfam" id="PF00126">
    <property type="entry name" value="HTH_1"/>
    <property type="match status" value="1"/>
</dbReference>
<evidence type="ECO:0000256" key="2">
    <source>
        <dbReference type="ARBA" id="ARBA00023015"/>
    </source>
</evidence>
<dbReference type="Gene3D" id="1.10.10.10">
    <property type="entry name" value="Winged helix-like DNA-binding domain superfamily/Winged helix DNA-binding domain"/>
    <property type="match status" value="1"/>
</dbReference>